<dbReference type="PANTHER" id="PTHR21576">
    <property type="entry name" value="UNCHARACTERIZED NODULIN-LIKE PROTEIN"/>
    <property type="match status" value="1"/>
</dbReference>
<dbReference type="OrthoDB" id="410267at2759"/>
<feature type="compositionally biased region" description="Polar residues" evidence="6">
    <location>
        <begin position="200"/>
        <end position="215"/>
    </location>
</feature>
<evidence type="ECO:0000256" key="3">
    <source>
        <dbReference type="ARBA" id="ARBA00022989"/>
    </source>
</evidence>
<dbReference type="EMBL" id="NKXS01001142">
    <property type="protein sequence ID" value="PIN20318.1"/>
    <property type="molecule type" value="Genomic_DNA"/>
</dbReference>
<proteinExistence type="inferred from homology"/>
<dbReference type="Proteomes" id="UP000231279">
    <property type="component" value="Unassembled WGS sequence"/>
</dbReference>
<feature type="transmembrane region" description="Helical" evidence="7">
    <location>
        <begin position="81"/>
        <end position="100"/>
    </location>
</feature>
<comment type="similarity">
    <text evidence="5">Belongs to the major facilitator superfamily. Phosphate:H(+) symporter (TC 2.A.1.9) family.</text>
</comment>
<feature type="transmembrane region" description="Helical" evidence="7">
    <location>
        <begin position="115"/>
        <end position="137"/>
    </location>
</feature>
<dbReference type="Gene3D" id="1.20.1250.20">
    <property type="entry name" value="MFS general substrate transporter like domains"/>
    <property type="match status" value="1"/>
</dbReference>
<dbReference type="Pfam" id="PF23262">
    <property type="entry name" value="NFD4_C"/>
    <property type="match status" value="1"/>
</dbReference>
<gene>
    <name evidence="10" type="ORF">CDL12_06998</name>
</gene>
<feature type="transmembrane region" description="Helical" evidence="7">
    <location>
        <begin position="342"/>
        <end position="363"/>
    </location>
</feature>
<feature type="transmembrane region" description="Helical" evidence="7">
    <location>
        <begin position="250"/>
        <end position="272"/>
    </location>
</feature>
<dbReference type="PANTHER" id="PTHR21576:SF154">
    <property type="entry name" value="OS04G0502800 PROTEIN"/>
    <property type="match status" value="1"/>
</dbReference>
<feature type="region of interest" description="Disordered" evidence="6">
    <location>
        <begin position="181"/>
        <end position="232"/>
    </location>
</feature>
<dbReference type="SUPFAM" id="SSF103473">
    <property type="entry name" value="MFS general substrate transporter"/>
    <property type="match status" value="1"/>
</dbReference>
<comment type="subcellular location">
    <subcellularLocation>
        <location evidence="1">Membrane</location>
        <topology evidence="1">Multi-pass membrane protein</topology>
    </subcellularLocation>
</comment>
<name>A0A2G9HS12_9LAMI</name>
<evidence type="ECO:0000259" key="8">
    <source>
        <dbReference type="Pfam" id="PF06813"/>
    </source>
</evidence>
<feature type="transmembrane region" description="Helical" evidence="7">
    <location>
        <begin position="149"/>
        <end position="172"/>
    </location>
</feature>
<organism evidence="10 11">
    <name type="scientific">Handroanthus impetiginosus</name>
    <dbReference type="NCBI Taxonomy" id="429701"/>
    <lineage>
        <taxon>Eukaryota</taxon>
        <taxon>Viridiplantae</taxon>
        <taxon>Streptophyta</taxon>
        <taxon>Embryophyta</taxon>
        <taxon>Tracheophyta</taxon>
        <taxon>Spermatophyta</taxon>
        <taxon>Magnoliopsida</taxon>
        <taxon>eudicotyledons</taxon>
        <taxon>Gunneridae</taxon>
        <taxon>Pentapetalae</taxon>
        <taxon>asterids</taxon>
        <taxon>lamiids</taxon>
        <taxon>Lamiales</taxon>
        <taxon>Bignoniaceae</taxon>
        <taxon>Crescentiina</taxon>
        <taxon>Tabebuia alliance</taxon>
        <taxon>Handroanthus</taxon>
    </lineage>
</organism>
<keyword evidence="2 7" id="KW-0812">Transmembrane</keyword>
<accession>A0A2G9HS12</accession>
<dbReference type="Pfam" id="PF06813">
    <property type="entry name" value="Nodulin-like"/>
    <property type="match status" value="1"/>
</dbReference>
<evidence type="ECO:0000313" key="11">
    <source>
        <dbReference type="Proteomes" id="UP000231279"/>
    </source>
</evidence>
<feature type="transmembrane region" description="Helical" evidence="7">
    <location>
        <begin position="375"/>
        <end position="400"/>
    </location>
</feature>
<feature type="transmembrane region" description="Helical" evidence="7">
    <location>
        <begin position="420"/>
        <end position="439"/>
    </location>
</feature>
<dbReference type="GO" id="GO:0016020">
    <property type="term" value="C:membrane"/>
    <property type="evidence" value="ECO:0007669"/>
    <property type="project" value="UniProtKB-SubCell"/>
</dbReference>
<dbReference type="STRING" id="429701.A0A2G9HS12"/>
<feature type="domain" description="Nodulin-like" evidence="8">
    <location>
        <begin position="42"/>
        <end position="167"/>
    </location>
</feature>
<evidence type="ECO:0000259" key="9">
    <source>
        <dbReference type="Pfam" id="PF23262"/>
    </source>
</evidence>
<feature type="domain" description="NFD4 C-terminal" evidence="9">
    <location>
        <begin position="245"/>
        <end position="447"/>
    </location>
</feature>
<keyword evidence="4 7" id="KW-0472">Membrane</keyword>
<evidence type="ECO:0000313" key="10">
    <source>
        <dbReference type="EMBL" id="PIN20318.1"/>
    </source>
</evidence>
<evidence type="ECO:0000256" key="4">
    <source>
        <dbReference type="ARBA" id="ARBA00023136"/>
    </source>
</evidence>
<evidence type="ECO:0000256" key="7">
    <source>
        <dbReference type="SAM" id="Phobius"/>
    </source>
</evidence>
<comment type="caution">
    <text evidence="10">The sequence shown here is derived from an EMBL/GenBank/DDBJ whole genome shotgun (WGS) entry which is preliminary data.</text>
</comment>
<evidence type="ECO:0000256" key="1">
    <source>
        <dbReference type="ARBA" id="ARBA00004141"/>
    </source>
</evidence>
<protein>
    <submittedName>
        <fullName evidence="10">Uncharacterized protein</fullName>
    </submittedName>
</protein>
<dbReference type="InterPro" id="IPR056555">
    <property type="entry name" value="NFD4_C"/>
</dbReference>
<dbReference type="InterPro" id="IPR010658">
    <property type="entry name" value="Nodulin-like"/>
</dbReference>
<feature type="transmembrane region" description="Helical" evidence="7">
    <location>
        <begin position="317"/>
        <end position="336"/>
    </location>
</feature>
<evidence type="ECO:0000256" key="5">
    <source>
        <dbReference type="ARBA" id="ARBA00044504"/>
    </source>
</evidence>
<sequence>MAVQTVATVESSLDWCLSLFRWLWDSLACPQQDFKFHTALAANFPHSRGIVAGILKGYSGVAAAVYTEIYSVLLNRSSCKLLQFLTFGIPPLCIMMMFLVRHCTPPLGDVVEERWYLQFIQVVSILLGIDVLVATTLDHWFSFSSLVSYFFLLVMVLLLMAPLAIPVMMTFYPLSGNKSDGSLSRHKDGNPNITEPLLDPSSSATNPGSHPQNDLISEEGTHHVPTEVQGGRPGRNRDFTFLEALRTADFWLLFSVYFVGVGSGVTVLNNLAQIGIAQNIDNTKLLLSLFSFFNFLGRLGGGSISEYFLRSKGVPRTFWMGVAQVIMVLIYLLFALCPDHTLLVATSFLGVCYGFQFSIMVATASELFGLKDFGIIFNLLSLGNPLGACIFSTLIAGSLYDNEATRQHSTTCVGPNCFKLTFFILAGVCIVGTLLSIVLTKKITPFYQTLYEEGSAQLPQSSNQRDE</sequence>
<evidence type="ECO:0000256" key="6">
    <source>
        <dbReference type="SAM" id="MobiDB-lite"/>
    </source>
</evidence>
<keyword evidence="3 7" id="KW-1133">Transmembrane helix</keyword>
<reference evidence="11" key="1">
    <citation type="journal article" date="2018" name="Gigascience">
        <title>Genome assembly of the Pink Ipe (Handroanthus impetiginosus, Bignoniaceae), a highly valued, ecologically keystone Neotropical timber forest tree.</title>
        <authorList>
            <person name="Silva-Junior O.B."/>
            <person name="Grattapaglia D."/>
            <person name="Novaes E."/>
            <person name="Collevatti R.G."/>
        </authorList>
    </citation>
    <scope>NUCLEOTIDE SEQUENCE [LARGE SCALE GENOMIC DNA]</scope>
    <source>
        <strain evidence="11">cv. UFG-1</strain>
    </source>
</reference>
<keyword evidence="11" id="KW-1185">Reference proteome</keyword>
<evidence type="ECO:0000256" key="2">
    <source>
        <dbReference type="ARBA" id="ARBA00022692"/>
    </source>
</evidence>
<dbReference type="AlphaFoldDB" id="A0A2G9HS12"/>
<dbReference type="InterPro" id="IPR036259">
    <property type="entry name" value="MFS_trans_sf"/>
</dbReference>